<evidence type="ECO:0000259" key="4">
    <source>
        <dbReference type="PROSITE" id="PS50011"/>
    </source>
</evidence>
<keyword evidence="1" id="KW-0547">Nucleotide-binding</keyword>
<dbReference type="GO" id="GO:0004674">
    <property type="term" value="F:protein serine/threonine kinase activity"/>
    <property type="evidence" value="ECO:0007669"/>
    <property type="project" value="InterPro"/>
</dbReference>
<dbReference type="InterPro" id="IPR045269">
    <property type="entry name" value="Atg1-like"/>
</dbReference>
<evidence type="ECO:0000256" key="1">
    <source>
        <dbReference type="ARBA" id="ARBA00022741"/>
    </source>
</evidence>
<reference evidence="5" key="1">
    <citation type="submission" date="2020-12" db="EMBL/GenBank/DDBJ databases">
        <title>Metabolic potential, ecology and presence of endohyphal bacteria is reflected in genomic diversity of Mucoromycotina.</title>
        <authorList>
            <person name="Muszewska A."/>
            <person name="Okrasinska A."/>
            <person name="Steczkiewicz K."/>
            <person name="Drgas O."/>
            <person name="Orlowska M."/>
            <person name="Perlinska-Lenart U."/>
            <person name="Aleksandrzak-Piekarczyk T."/>
            <person name="Szatraj K."/>
            <person name="Zielenkiewicz U."/>
            <person name="Pilsyk S."/>
            <person name="Malc E."/>
            <person name="Mieczkowski P."/>
            <person name="Kruszewska J.S."/>
            <person name="Biernat P."/>
            <person name="Pawlowska J."/>
        </authorList>
    </citation>
    <scope>NUCLEOTIDE SEQUENCE</scope>
    <source>
        <strain evidence="5">WA0000067209</strain>
    </source>
</reference>
<dbReference type="EMBL" id="JAEPQZ010000011">
    <property type="protein sequence ID" value="KAG2175407.1"/>
    <property type="molecule type" value="Genomic_DNA"/>
</dbReference>
<evidence type="ECO:0000313" key="6">
    <source>
        <dbReference type="Proteomes" id="UP000654370"/>
    </source>
</evidence>
<dbReference type="FunFam" id="1.10.510.10:FF:000571">
    <property type="entry name" value="Maternal embryonic leucine zipper kinase"/>
    <property type="match status" value="1"/>
</dbReference>
<feature type="compositionally biased region" description="Basic and acidic residues" evidence="3">
    <location>
        <begin position="283"/>
        <end position="293"/>
    </location>
</feature>
<sequence length="434" mass="48733">MSPNCFHFTYEDYCDKIVGQYRIKEPIGSGAYGCVFKAVHVIYGTWHALKCIPKVKDTNGQVWREVKLHSHLSRHPHVVTLERVIETTTATWLALELAQCDLFSLITEKKSFTSNEKIIKTMFLQIIEAVSYCHSQGVAHRDIKPENILIYGNNKTCKLADFGLATSDERTDEFGCGSSFYLSPECQGSMNSKSYATKPNDVWSLGVILINLIVGRNPWKQANHRDQTFLTFLKKPDFLKKILPISDEVNDILMQVFKLDPDNRLTIEELKHKITNCNQFKRKPMEQKEEETCSHVTGNTTDILSSPSQSSIQSESSWTSCHSNISSNSNLSVSKSFAEAANASLVSPSEAKSSIPNHILKEASQKDPCPSSLRITDSTASTDSDASECCTPETQLKDVLWNQTSMKTSTAEVLPDREHIKQIYSNSPNAYYLP</sequence>
<organism evidence="5 6">
    <name type="scientific">Mortierella isabellina</name>
    <name type="common">Filamentous fungus</name>
    <name type="synonym">Umbelopsis isabellina</name>
    <dbReference type="NCBI Taxonomy" id="91625"/>
    <lineage>
        <taxon>Eukaryota</taxon>
        <taxon>Fungi</taxon>
        <taxon>Fungi incertae sedis</taxon>
        <taxon>Mucoromycota</taxon>
        <taxon>Mucoromycotina</taxon>
        <taxon>Umbelopsidomycetes</taxon>
        <taxon>Umbelopsidales</taxon>
        <taxon>Umbelopsidaceae</taxon>
        <taxon>Umbelopsis</taxon>
    </lineage>
</organism>
<comment type="caution">
    <text evidence="5">The sequence shown here is derived from an EMBL/GenBank/DDBJ whole genome shotgun (WGS) entry which is preliminary data.</text>
</comment>
<protein>
    <recommendedName>
        <fullName evidence="4">Protein kinase domain-containing protein</fullName>
    </recommendedName>
</protein>
<dbReference type="SMART" id="SM00220">
    <property type="entry name" value="S_TKc"/>
    <property type="match status" value="1"/>
</dbReference>
<feature type="domain" description="Protein kinase" evidence="4">
    <location>
        <begin position="21"/>
        <end position="275"/>
    </location>
</feature>
<feature type="compositionally biased region" description="Polar residues" evidence="3">
    <location>
        <begin position="294"/>
        <end position="304"/>
    </location>
</feature>
<dbReference type="GO" id="GO:0010506">
    <property type="term" value="P:regulation of autophagy"/>
    <property type="evidence" value="ECO:0007669"/>
    <property type="project" value="InterPro"/>
</dbReference>
<dbReference type="PROSITE" id="PS00108">
    <property type="entry name" value="PROTEIN_KINASE_ST"/>
    <property type="match status" value="1"/>
</dbReference>
<dbReference type="InterPro" id="IPR011009">
    <property type="entry name" value="Kinase-like_dom_sf"/>
</dbReference>
<dbReference type="OrthoDB" id="541276at2759"/>
<dbReference type="PROSITE" id="PS50011">
    <property type="entry name" value="PROTEIN_KINASE_DOM"/>
    <property type="match status" value="1"/>
</dbReference>
<dbReference type="Pfam" id="PF00069">
    <property type="entry name" value="Pkinase"/>
    <property type="match status" value="1"/>
</dbReference>
<evidence type="ECO:0000313" key="5">
    <source>
        <dbReference type="EMBL" id="KAG2175407.1"/>
    </source>
</evidence>
<keyword evidence="6" id="KW-1185">Reference proteome</keyword>
<gene>
    <name evidence="5" type="ORF">INT43_001054</name>
</gene>
<feature type="region of interest" description="Disordered" evidence="3">
    <location>
        <begin position="361"/>
        <end position="389"/>
    </location>
</feature>
<name>A0A8H7PJY1_MORIS</name>
<dbReference type="InterPro" id="IPR008271">
    <property type="entry name" value="Ser/Thr_kinase_AS"/>
</dbReference>
<dbReference type="AlphaFoldDB" id="A0A8H7PJY1"/>
<dbReference type="Gene3D" id="1.10.510.10">
    <property type="entry name" value="Transferase(Phosphotransferase) domain 1"/>
    <property type="match status" value="1"/>
</dbReference>
<dbReference type="PANTHER" id="PTHR24348">
    <property type="entry name" value="SERINE/THREONINE-PROTEIN KINASE UNC-51-RELATED"/>
    <property type="match status" value="1"/>
</dbReference>
<feature type="compositionally biased region" description="Low complexity" evidence="3">
    <location>
        <begin position="305"/>
        <end position="315"/>
    </location>
</feature>
<proteinExistence type="predicted"/>
<evidence type="ECO:0000256" key="3">
    <source>
        <dbReference type="SAM" id="MobiDB-lite"/>
    </source>
</evidence>
<feature type="region of interest" description="Disordered" evidence="3">
    <location>
        <begin position="282"/>
        <end position="315"/>
    </location>
</feature>
<accession>A0A8H7PJY1</accession>
<evidence type="ECO:0000256" key="2">
    <source>
        <dbReference type="ARBA" id="ARBA00022840"/>
    </source>
</evidence>
<dbReference type="SUPFAM" id="SSF56112">
    <property type="entry name" value="Protein kinase-like (PK-like)"/>
    <property type="match status" value="1"/>
</dbReference>
<dbReference type="InterPro" id="IPR000719">
    <property type="entry name" value="Prot_kinase_dom"/>
</dbReference>
<dbReference type="Proteomes" id="UP000654370">
    <property type="component" value="Unassembled WGS sequence"/>
</dbReference>
<keyword evidence="2" id="KW-0067">ATP-binding</keyword>
<dbReference type="GO" id="GO:0005524">
    <property type="term" value="F:ATP binding"/>
    <property type="evidence" value="ECO:0007669"/>
    <property type="project" value="UniProtKB-KW"/>
</dbReference>
<dbReference type="GO" id="GO:0005737">
    <property type="term" value="C:cytoplasm"/>
    <property type="evidence" value="ECO:0007669"/>
    <property type="project" value="TreeGrafter"/>
</dbReference>